<keyword evidence="5" id="KW-0808">Transferase</keyword>
<comment type="similarity">
    <text evidence="1">Belongs to the PEP-utilizing enzyme family.</text>
</comment>
<evidence type="ECO:0000256" key="3">
    <source>
        <dbReference type="ARBA" id="ARBA00022840"/>
    </source>
</evidence>
<proteinExistence type="inferred from homology"/>
<sequence>MGPGSARFLFRTFKRILAANTAALEGMARMDRALGGEYVFDAAYLESAVREVCRLTHLSAYHLNGMADETWVGLYDAYLTVKDALEDILAGGMGLYASRRVLPFAEIGWEMEPLVGLAAAGLAVLGRRMGLPAPDGLAVTATGMAELAGEDREAVLGEVEAGIAALYARLGGPRPLELTLSAAGADGAGKVLATAVADSAEAAAQAVAELARDRDAEAAVAVCLRPLLAGTLAGTLQTLAHDPNLPPAMLAVARPMADAAPADRAALVDRCWFSRAAPHAPLRTRPAVKPLDSALPGGRPLFPSRGRSLRGSGYLTPRQGATLAELGLAAERALGGPCLLSWVLDGDGGFWLTGLGPAETAYPEWADEPEADDDFPGPDDLLLSGGQIACGGVGAGPVVRLDDDTAPAAVPLGSVGVARTASPALSRLVPRLGALLAEVGTPASHLATVTREHRTPAIFGLKGAMDLADGTMVTVDAEQTAVYRGVAESLLRQAAMQDARLGSEPEYLVLRRLLRHIRPLNLVDPEAATFAPAHCRTCHDILHFAHEKAVESLLAIDVSGRGGLGTPRRLREESPFALGVVDVGGGLAGDGDTVALGEVTSLPLKAFLEGLLRPETRRQEPARLGLGDIMAGLGRTSRALEAAPRAAGANLALAAADYANITLRLGYHFSVVDAVVSDRPEHNAIYFRFAGGFADGDRRARRADLLLAVLERLGFRASRQSDLVVGKRKLLEADEALNVLRLLGALAAYTRQLDVELASEDDVARFVRRFLELCGLPPQDAAAPEAP</sequence>
<dbReference type="Gene3D" id="3.50.30.10">
    <property type="entry name" value="Phosphohistidine domain"/>
    <property type="match status" value="1"/>
</dbReference>
<feature type="domain" description="PEP-utilising enzyme mobile" evidence="4">
    <location>
        <begin position="413"/>
        <end position="479"/>
    </location>
</feature>
<dbReference type="PATRIC" id="fig|1206767.3.peg.1403"/>
<dbReference type="PANTHER" id="PTHR43030:SF1">
    <property type="entry name" value="PHOSPHOENOLPYRUVATE SYNTHASE"/>
    <property type="match status" value="1"/>
</dbReference>
<dbReference type="InterPro" id="IPR008279">
    <property type="entry name" value="PEP-util_enz_mobile_dom"/>
</dbReference>
<keyword evidence="3" id="KW-0067">ATP-binding</keyword>
<evidence type="ECO:0000256" key="1">
    <source>
        <dbReference type="ARBA" id="ARBA00007837"/>
    </source>
</evidence>
<accession>K6GS58</accession>
<dbReference type="AlphaFoldDB" id="K6GS58"/>
<dbReference type="InterPro" id="IPR036637">
    <property type="entry name" value="Phosphohistidine_dom_sf"/>
</dbReference>
<keyword evidence="5" id="KW-0418">Kinase</keyword>
<keyword evidence="5" id="KW-0670">Pyruvate</keyword>
<evidence type="ECO:0000313" key="6">
    <source>
        <dbReference type="Proteomes" id="UP000006272"/>
    </source>
</evidence>
<dbReference type="Pfam" id="PF00391">
    <property type="entry name" value="PEP-utilizers"/>
    <property type="match status" value="1"/>
</dbReference>
<comment type="caution">
    <text evidence="5">The sequence shown here is derived from an EMBL/GenBank/DDBJ whole genome shotgun (WGS) entry which is preliminary data.</text>
</comment>
<reference evidence="5 6" key="1">
    <citation type="submission" date="2012-07" db="EMBL/GenBank/DDBJ databases">
        <title>Draft genome sequence of Desulfovibrio magneticus str. Maddingley MBC34 obtained from a metagenomic sequence of a methanogenic enrichment isolated from coal-seam formation water in Victoria, Australia.</title>
        <authorList>
            <person name="Greenfield P."/>
            <person name="Hendry P."/>
            <person name="Li D."/>
            <person name="Rosewarne C.P."/>
            <person name="Tran-Dinh N."/>
            <person name="Elbourne L.D.H."/>
            <person name="Paulsen I.T."/>
            <person name="Midgley D.J."/>
        </authorList>
    </citation>
    <scope>NUCLEOTIDE SEQUENCE [LARGE SCALE GENOMIC DNA]</scope>
    <source>
        <strain evidence="6">Maddingley MBC34</strain>
    </source>
</reference>
<gene>
    <name evidence="5" type="ORF">B193_1442</name>
</gene>
<dbReference type="GO" id="GO:0008986">
    <property type="term" value="F:pyruvate, water dikinase activity"/>
    <property type="evidence" value="ECO:0007669"/>
    <property type="project" value="InterPro"/>
</dbReference>
<dbReference type="SUPFAM" id="SSF56059">
    <property type="entry name" value="Glutathione synthetase ATP-binding domain-like"/>
    <property type="match status" value="1"/>
</dbReference>
<evidence type="ECO:0000313" key="5">
    <source>
        <dbReference type="EMBL" id="EKO39816.1"/>
    </source>
</evidence>
<evidence type="ECO:0000259" key="4">
    <source>
        <dbReference type="Pfam" id="PF00391"/>
    </source>
</evidence>
<keyword evidence="2" id="KW-0547">Nucleotide-binding</keyword>
<dbReference type="PANTHER" id="PTHR43030">
    <property type="entry name" value="PHOSPHOENOLPYRUVATE SYNTHASE"/>
    <property type="match status" value="1"/>
</dbReference>
<organism evidence="5 6">
    <name type="scientific">Solidesulfovibrio magneticus str. Maddingley MBC34</name>
    <dbReference type="NCBI Taxonomy" id="1206767"/>
    <lineage>
        <taxon>Bacteria</taxon>
        <taxon>Pseudomonadati</taxon>
        <taxon>Thermodesulfobacteriota</taxon>
        <taxon>Desulfovibrionia</taxon>
        <taxon>Desulfovibrionales</taxon>
        <taxon>Desulfovibrionaceae</taxon>
        <taxon>Solidesulfovibrio</taxon>
    </lineage>
</organism>
<evidence type="ECO:0000256" key="2">
    <source>
        <dbReference type="ARBA" id="ARBA00022741"/>
    </source>
</evidence>
<dbReference type="GO" id="GO:0005524">
    <property type="term" value="F:ATP binding"/>
    <property type="evidence" value="ECO:0007669"/>
    <property type="project" value="UniProtKB-KW"/>
</dbReference>
<dbReference type="SUPFAM" id="SSF52009">
    <property type="entry name" value="Phosphohistidine domain"/>
    <property type="match status" value="1"/>
</dbReference>
<protein>
    <submittedName>
        <fullName evidence="5">Phosphoenolpyruvate synthase/pyruvate phosphate dikinase</fullName>
    </submittedName>
</protein>
<name>K6GS58_9BACT</name>
<dbReference type="Proteomes" id="UP000006272">
    <property type="component" value="Unassembled WGS sequence"/>
</dbReference>
<dbReference type="InterPro" id="IPR006319">
    <property type="entry name" value="PEP_synth"/>
</dbReference>
<dbReference type="EMBL" id="ALAO01000114">
    <property type="protein sequence ID" value="EKO39816.1"/>
    <property type="molecule type" value="Genomic_DNA"/>
</dbReference>